<name>A0A0K1EDS6_CHOCO</name>
<proteinExistence type="predicted"/>
<keyword evidence="2" id="KW-1185">Reference proteome</keyword>
<gene>
    <name evidence="1" type="ORF">CMC5_028670</name>
</gene>
<dbReference type="PANTHER" id="PTHR34613">
    <property type="entry name" value="SLL0800 PROTEIN"/>
    <property type="match status" value="1"/>
</dbReference>
<evidence type="ECO:0000313" key="2">
    <source>
        <dbReference type="Proteomes" id="UP000067626"/>
    </source>
</evidence>
<dbReference type="PANTHER" id="PTHR34613:SF1">
    <property type="entry name" value="SLL6017 PROTEIN"/>
    <property type="match status" value="1"/>
</dbReference>
<dbReference type="RefSeq" id="WP_050430915.1">
    <property type="nucleotide sequence ID" value="NZ_CP012159.1"/>
</dbReference>
<evidence type="ECO:0000313" key="1">
    <source>
        <dbReference type="EMBL" id="AKT38723.1"/>
    </source>
</evidence>
<accession>A0A0K1EDS6</accession>
<evidence type="ECO:0008006" key="3">
    <source>
        <dbReference type="Google" id="ProtNLM"/>
    </source>
</evidence>
<dbReference type="Proteomes" id="UP000067626">
    <property type="component" value="Chromosome"/>
</dbReference>
<sequence>MTSLSHEGLVDLFRNRPTLAAEKLRLALGHVLPPFKEASIDMAELTELIPTNRRADLVLVLYDEARQPLRAIVIEVQLGPDADKPYTWPVYVIQTRAQHRCPTLLLVVTLDANMTRWCARPIETGHPGWSLTPIVLGPEGIPVVTDPEQARASPEDVVLSAMAHGRGEKGEAIGKAFMAVTAGLDEERRAVYTDLVLSSLHEAARRRLEAIMRLGREYQSDFAKSYVAQGKKEGELKAKAEDVIAVLEARELEVAQDVRERVLGSTDLAELDGWIRRAALVRDARELFTATAS</sequence>
<dbReference type="AlphaFoldDB" id="A0A0K1EDS6"/>
<dbReference type="OrthoDB" id="5523021at2"/>
<organism evidence="1 2">
    <name type="scientific">Chondromyces crocatus</name>
    <dbReference type="NCBI Taxonomy" id="52"/>
    <lineage>
        <taxon>Bacteria</taxon>
        <taxon>Pseudomonadati</taxon>
        <taxon>Myxococcota</taxon>
        <taxon>Polyangia</taxon>
        <taxon>Polyangiales</taxon>
        <taxon>Polyangiaceae</taxon>
        <taxon>Chondromyces</taxon>
    </lineage>
</organism>
<protein>
    <recommendedName>
        <fullName evidence="3">Transposase (putative) YhgA-like domain-containing protein</fullName>
    </recommendedName>
</protein>
<dbReference type="KEGG" id="ccro:CMC5_028670"/>
<dbReference type="EMBL" id="CP012159">
    <property type="protein sequence ID" value="AKT38723.1"/>
    <property type="molecule type" value="Genomic_DNA"/>
</dbReference>
<reference evidence="1 2" key="1">
    <citation type="submission" date="2015-07" db="EMBL/GenBank/DDBJ databases">
        <title>Genome analysis of myxobacterium Chondromyces crocatus Cm c5 reveals a high potential for natural compound synthesis and the genetic basis for the loss of fruiting body formation.</title>
        <authorList>
            <person name="Zaburannyi N."/>
            <person name="Bunk B."/>
            <person name="Maier J."/>
            <person name="Overmann J."/>
            <person name="Mueller R."/>
        </authorList>
    </citation>
    <scope>NUCLEOTIDE SEQUENCE [LARGE SCALE GENOMIC DNA]</scope>
    <source>
        <strain evidence="1 2">Cm c5</strain>
    </source>
</reference>